<accession>A0A1M5IRE3</accession>
<dbReference type="Proteomes" id="UP000186132">
    <property type="component" value="Unassembled WGS sequence"/>
</dbReference>
<dbReference type="AlphaFoldDB" id="A0A1M5IRE3"/>
<dbReference type="EMBL" id="FQVU01000002">
    <property type="protein sequence ID" value="SHG30902.1"/>
    <property type="molecule type" value="Genomic_DNA"/>
</dbReference>
<feature type="domain" description="Hemerythrin-like" evidence="1">
    <location>
        <begin position="2"/>
        <end position="115"/>
    </location>
</feature>
<dbReference type="PANTHER" id="PTHR35585:SF1">
    <property type="entry name" value="HHE DOMAIN PROTEIN (AFU_ORTHOLOGUE AFUA_4G00730)"/>
    <property type="match status" value="1"/>
</dbReference>
<dbReference type="STRING" id="1206085.SAMN05443575_1981"/>
<reference evidence="2 3" key="1">
    <citation type="submission" date="2016-11" db="EMBL/GenBank/DDBJ databases">
        <authorList>
            <person name="Jaros S."/>
            <person name="Januszkiewicz K."/>
            <person name="Wedrychowicz H."/>
        </authorList>
    </citation>
    <scope>NUCLEOTIDE SEQUENCE [LARGE SCALE GENOMIC DNA]</scope>
    <source>
        <strain evidence="2 3">DSM 45627</strain>
    </source>
</reference>
<proteinExistence type="predicted"/>
<name>A0A1M5IRE3_9ACTN</name>
<gene>
    <name evidence="2" type="ORF">SAMN05443575_1981</name>
</gene>
<evidence type="ECO:0000313" key="2">
    <source>
        <dbReference type="EMBL" id="SHG30902.1"/>
    </source>
</evidence>
<sequence>MVAHLQAQHREIETLLDALMAADAETRWPSFDQLRRHLAVHETTEQEIVHPRAAVELADGAAVVARRLAEERAIFEVVTALEATDADSSAFMTGVANLRSSLLAHMQAEEAMEFAELCIELGVRQARRMDNATRLAAGDCAIHLPADRTLSALLTCSRKAIHGGEQVHR</sequence>
<dbReference type="Pfam" id="PF01814">
    <property type="entry name" value="Hemerythrin"/>
    <property type="match status" value="1"/>
</dbReference>
<dbReference type="InterPro" id="IPR012312">
    <property type="entry name" value="Hemerythrin-like"/>
</dbReference>
<organism evidence="2 3">
    <name type="scientific">Jatrophihabitans endophyticus</name>
    <dbReference type="NCBI Taxonomy" id="1206085"/>
    <lineage>
        <taxon>Bacteria</taxon>
        <taxon>Bacillati</taxon>
        <taxon>Actinomycetota</taxon>
        <taxon>Actinomycetes</taxon>
        <taxon>Jatrophihabitantales</taxon>
        <taxon>Jatrophihabitantaceae</taxon>
        <taxon>Jatrophihabitans</taxon>
    </lineage>
</organism>
<dbReference type="PANTHER" id="PTHR35585">
    <property type="entry name" value="HHE DOMAIN PROTEIN (AFU_ORTHOLOGUE AFUA_4G00730)"/>
    <property type="match status" value="1"/>
</dbReference>
<protein>
    <submittedName>
        <fullName evidence="2">Hemerythrin HHE cation binding domain-containing protein</fullName>
    </submittedName>
</protein>
<keyword evidence="3" id="KW-1185">Reference proteome</keyword>
<evidence type="ECO:0000313" key="3">
    <source>
        <dbReference type="Proteomes" id="UP000186132"/>
    </source>
</evidence>
<evidence type="ECO:0000259" key="1">
    <source>
        <dbReference type="Pfam" id="PF01814"/>
    </source>
</evidence>
<dbReference type="OrthoDB" id="3212362at2"/>
<dbReference type="RefSeq" id="WP_073389197.1">
    <property type="nucleotide sequence ID" value="NZ_FQVU01000002.1"/>
</dbReference>